<comment type="similarity">
    <text evidence="4">Belongs to the BamB family.</text>
</comment>
<protein>
    <recommendedName>
        <fullName evidence="4">Outer membrane protein assembly factor BamB</fullName>
    </recommendedName>
</protein>
<name>A0ABQ6C281_9BURK</name>
<gene>
    <name evidence="4 6" type="primary">bamB</name>
    <name evidence="6" type="ORF">GCM10007935_18890</name>
</gene>
<keyword evidence="2 4" id="KW-0472">Membrane</keyword>
<organism evidence="6 7">
    <name type="scientific">Hydrogenophaga electricum</name>
    <dbReference type="NCBI Taxonomy" id="1230953"/>
    <lineage>
        <taxon>Bacteria</taxon>
        <taxon>Pseudomonadati</taxon>
        <taxon>Pseudomonadota</taxon>
        <taxon>Betaproteobacteria</taxon>
        <taxon>Burkholderiales</taxon>
        <taxon>Comamonadaceae</taxon>
        <taxon>Hydrogenophaga</taxon>
    </lineage>
</organism>
<dbReference type="PANTHER" id="PTHR34512:SF30">
    <property type="entry name" value="OUTER MEMBRANE PROTEIN ASSEMBLY FACTOR BAMB"/>
    <property type="match status" value="1"/>
</dbReference>
<dbReference type="PANTHER" id="PTHR34512">
    <property type="entry name" value="CELL SURFACE PROTEIN"/>
    <property type="match status" value="1"/>
</dbReference>
<dbReference type="NCBIfam" id="TIGR03300">
    <property type="entry name" value="assembly_YfgL"/>
    <property type="match status" value="1"/>
</dbReference>
<dbReference type="Proteomes" id="UP001156903">
    <property type="component" value="Unassembled WGS sequence"/>
</dbReference>
<keyword evidence="7" id="KW-1185">Reference proteome</keyword>
<dbReference type="EMBL" id="BSPB01000012">
    <property type="protein sequence ID" value="GLS14458.1"/>
    <property type="molecule type" value="Genomic_DNA"/>
</dbReference>
<evidence type="ECO:0000313" key="6">
    <source>
        <dbReference type="EMBL" id="GLS14458.1"/>
    </source>
</evidence>
<dbReference type="Gene3D" id="2.130.10.10">
    <property type="entry name" value="YVTN repeat-like/Quinoprotein amine dehydrogenase"/>
    <property type="match status" value="1"/>
</dbReference>
<keyword evidence="3 4" id="KW-0998">Cell outer membrane</keyword>
<evidence type="ECO:0000256" key="3">
    <source>
        <dbReference type="ARBA" id="ARBA00023237"/>
    </source>
</evidence>
<evidence type="ECO:0000259" key="5">
    <source>
        <dbReference type="Pfam" id="PF13360"/>
    </source>
</evidence>
<dbReference type="InterPro" id="IPR011047">
    <property type="entry name" value="Quinoprotein_ADH-like_sf"/>
</dbReference>
<reference evidence="7" key="1">
    <citation type="journal article" date="2019" name="Int. J. Syst. Evol. Microbiol.">
        <title>The Global Catalogue of Microorganisms (GCM) 10K type strain sequencing project: providing services to taxonomists for standard genome sequencing and annotation.</title>
        <authorList>
            <consortium name="The Broad Institute Genomics Platform"/>
            <consortium name="The Broad Institute Genome Sequencing Center for Infectious Disease"/>
            <person name="Wu L."/>
            <person name="Ma J."/>
        </authorList>
    </citation>
    <scope>NUCLEOTIDE SEQUENCE [LARGE SCALE GENOMIC DNA]</scope>
    <source>
        <strain evidence="7">NBRC 109341</strain>
    </source>
</reference>
<evidence type="ECO:0000256" key="1">
    <source>
        <dbReference type="ARBA" id="ARBA00022729"/>
    </source>
</evidence>
<evidence type="ECO:0000256" key="4">
    <source>
        <dbReference type="HAMAP-Rule" id="MF_00923"/>
    </source>
</evidence>
<evidence type="ECO:0000256" key="2">
    <source>
        <dbReference type="ARBA" id="ARBA00023136"/>
    </source>
</evidence>
<comment type="function">
    <text evidence="4">Part of the outer membrane protein assembly complex, which is involved in assembly and insertion of beta-barrel proteins into the outer membrane.</text>
</comment>
<dbReference type="InterPro" id="IPR017687">
    <property type="entry name" value="BamB"/>
</dbReference>
<dbReference type="HAMAP" id="MF_00923">
    <property type="entry name" value="OM_assembly_BamB"/>
    <property type="match status" value="1"/>
</dbReference>
<dbReference type="InterPro" id="IPR002372">
    <property type="entry name" value="PQQ_rpt_dom"/>
</dbReference>
<comment type="subunit">
    <text evidence="4">Part of the Bam complex.</text>
</comment>
<dbReference type="SUPFAM" id="SSF50998">
    <property type="entry name" value="Quinoprotein alcohol dehydrogenase-like"/>
    <property type="match status" value="1"/>
</dbReference>
<sequence length="361" mass="37240">MALAAVLAACSSGPEKPKPTPLSPAASVVGTRLIWSAQVGKGPAQAFPLAVGRQVLVAGGDAVVALDADKGQVLWRVAVDRPATGVGSDGQTAAVITESNHLVAMEAGKEIWRTRLPAASFTAPLVAGRRVFVLAADRSVSAYDAGTGARLWTQTRAGEPLVLRQSGVLLAVGDTLVVGLSGRLAGLDPLSGALRWDAPITTARGTNEVERLVDLVAPVSRVGNQVCARAYSAAVGCVDASRGQVLWSKPANGSTGVHGDDNLVVGTEVDGRVRAWKRAQGDEAWSVDRFKFRGLTAPLAVGRVVAFGDSTGLVHLISREDGSDLARLSTDGSAVQGAPVVLGQTLVVQTRNGGVFAWLPQ</sequence>
<comment type="subcellular location">
    <subcellularLocation>
        <location evidence="4">Cell outer membrane</location>
    </subcellularLocation>
</comment>
<dbReference type="Pfam" id="PF13360">
    <property type="entry name" value="PQQ_2"/>
    <property type="match status" value="1"/>
</dbReference>
<evidence type="ECO:0000313" key="7">
    <source>
        <dbReference type="Proteomes" id="UP001156903"/>
    </source>
</evidence>
<keyword evidence="1 4" id="KW-0732">Signal</keyword>
<comment type="caution">
    <text evidence="6">The sequence shown here is derived from an EMBL/GenBank/DDBJ whole genome shotgun (WGS) entry which is preliminary data.</text>
</comment>
<dbReference type="InterPro" id="IPR015943">
    <property type="entry name" value="WD40/YVTN_repeat-like_dom_sf"/>
</dbReference>
<dbReference type="SMART" id="SM00564">
    <property type="entry name" value="PQQ"/>
    <property type="match status" value="5"/>
</dbReference>
<accession>A0ABQ6C281</accession>
<proteinExistence type="inferred from homology"/>
<feature type="domain" description="Pyrrolo-quinoline quinone repeat" evidence="5">
    <location>
        <begin position="62"/>
        <end position="286"/>
    </location>
</feature>
<dbReference type="InterPro" id="IPR018391">
    <property type="entry name" value="PQQ_b-propeller_rpt"/>
</dbReference>